<dbReference type="InterPro" id="IPR055259">
    <property type="entry name" value="YkvP/CgeB_Glyco_trans-like"/>
</dbReference>
<organism evidence="2">
    <name type="scientific">marine sediment metagenome</name>
    <dbReference type="NCBI Taxonomy" id="412755"/>
    <lineage>
        <taxon>unclassified sequences</taxon>
        <taxon>metagenomes</taxon>
        <taxon>ecological metagenomes</taxon>
    </lineage>
</organism>
<accession>A0A0F9F8S7</accession>
<proteinExistence type="predicted"/>
<gene>
    <name evidence="2" type="ORF">LCGC14_2060360</name>
</gene>
<dbReference type="EMBL" id="LAZR01024513">
    <property type="protein sequence ID" value="KKL74891.1"/>
    <property type="molecule type" value="Genomic_DNA"/>
</dbReference>
<dbReference type="AlphaFoldDB" id="A0A0F9F8S7"/>
<dbReference type="Pfam" id="PF13524">
    <property type="entry name" value="Glyco_trans_1_2"/>
    <property type="match status" value="1"/>
</dbReference>
<comment type="caution">
    <text evidence="2">The sequence shown here is derived from an EMBL/GenBank/DDBJ whole genome shotgun (WGS) entry which is preliminary data.</text>
</comment>
<name>A0A0F9F8S7_9ZZZZ</name>
<sequence>MKIGWFSNWFSLNHKRDSAIPKNIRETLVLKELFKYGQVVWVGSSSDPKVVKITGNTINAGGILKGVPRYDKNRWGNSANYVHDIVVNYPKYKGSDLPEVDCVFVRVLPSFIYENLKIYLMLYRYGLRGTPVFARDLELIMIKRFITNGPSANKPFGISGSDNAFTYKDWNIMNKNLTILAPIPPKGIEFLEKRAPHLKFKTFYFPYDRVLYPTMQLENPLRYVTYIGNDTGRRYGFSKYFKNLPQDFVYVYGGAARQINKEEKGFPQAFQARLPNIKWHSPIPHYRVNAIYNTSVTCMNIPRPYFNKVGFVSARFLEAAFSGAVLLLPEEFLGASYWTGDTDLVIKDSAHLRNVAETLFGNRTLRKEMLEVQRETLKAECDVTKNVHNILWFEGL</sequence>
<evidence type="ECO:0000313" key="2">
    <source>
        <dbReference type="EMBL" id="KKL74891.1"/>
    </source>
</evidence>
<feature type="domain" description="Spore protein YkvP/CgeB glycosyl transferase-like" evidence="1">
    <location>
        <begin position="249"/>
        <end position="390"/>
    </location>
</feature>
<evidence type="ECO:0000259" key="1">
    <source>
        <dbReference type="Pfam" id="PF13524"/>
    </source>
</evidence>
<protein>
    <recommendedName>
        <fullName evidence="1">Spore protein YkvP/CgeB glycosyl transferase-like domain-containing protein</fullName>
    </recommendedName>
</protein>
<dbReference type="SUPFAM" id="SSF53756">
    <property type="entry name" value="UDP-Glycosyltransferase/glycogen phosphorylase"/>
    <property type="match status" value="1"/>
</dbReference>
<reference evidence="2" key="1">
    <citation type="journal article" date="2015" name="Nature">
        <title>Complex archaea that bridge the gap between prokaryotes and eukaryotes.</title>
        <authorList>
            <person name="Spang A."/>
            <person name="Saw J.H."/>
            <person name="Jorgensen S.L."/>
            <person name="Zaremba-Niedzwiedzka K."/>
            <person name="Martijn J."/>
            <person name="Lind A.E."/>
            <person name="van Eijk R."/>
            <person name="Schleper C."/>
            <person name="Guy L."/>
            <person name="Ettema T.J."/>
        </authorList>
    </citation>
    <scope>NUCLEOTIDE SEQUENCE</scope>
</reference>